<dbReference type="STRING" id="55601.AA407_01935"/>
<reference evidence="4" key="4">
    <citation type="submission" date="2021-05" db="EMBL/GenBank/DDBJ databases">
        <authorList>
            <person name="Kalatzis P.G."/>
            <person name="Castillo D."/>
            <person name="D'Alvise P."/>
            <person name="Middelboe M."/>
            <person name="Gram L."/>
        </authorList>
    </citation>
    <scope>NUCLEOTIDE SEQUENCE</scope>
    <source>
        <strain evidence="4">90-11-286</strain>
    </source>
</reference>
<dbReference type="Pfam" id="PF04351">
    <property type="entry name" value="PilP"/>
    <property type="match status" value="1"/>
</dbReference>
<evidence type="ECO:0000313" key="1">
    <source>
        <dbReference type="EMBL" id="AZS24626.1"/>
    </source>
</evidence>
<evidence type="ECO:0000313" key="2">
    <source>
        <dbReference type="EMBL" id="MBF4271972.1"/>
    </source>
</evidence>
<evidence type="ECO:0000313" key="3">
    <source>
        <dbReference type="EMBL" id="MBF4434593.1"/>
    </source>
</evidence>
<dbReference type="RefSeq" id="WP_013855888.1">
    <property type="nucleotide sequence ID" value="NZ_AJYU02000181.1"/>
</dbReference>
<dbReference type="AlphaFoldDB" id="A0A191W6U6"/>
<dbReference type="KEGG" id="vau:VANGNB10_cI2385c"/>
<dbReference type="EMBL" id="CP034672">
    <property type="protein sequence ID" value="AZS24626.1"/>
    <property type="molecule type" value="Genomic_DNA"/>
</dbReference>
<reference evidence="1 6" key="2">
    <citation type="submission" date="2018-12" db="EMBL/GenBank/DDBJ databases">
        <title>Characterization and Draft Genome of Vibrio anguillarum J360 Marine Pathogen Isolated from an Outbreak in Lumpfish (Cyclopterus lumpus).</title>
        <authorList>
            <person name="Vasquez J.I."/>
            <person name="Cao T."/>
            <person name="Chakraborty S."/>
            <person name="Gnanagobal H."/>
            <person name="Wescot J."/>
            <person name="Boyce D."/>
            <person name="Santander J."/>
        </authorList>
    </citation>
    <scope>NUCLEOTIDE SEQUENCE [LARGE SCALE GENOMIC DNA]</scope>
    <source>
        <strain evidence="1 6">J360</strain>
    </source>
</reference>
<name>A0A191W6U6_VIBAN</name>
<evidence type="ECO:0000313" key="4">
    <source>
        <dbReference type="EMBL" id="MBT2920000.1"/>
    </source>
</evidence>
<reference evidence="4 5" key="1">
    <citation type="journal article" date="2017" name="J. Fish Dis.">
        <title>Comparative assessment of Vibrio virulence in marine fish larvae.</title>
        <authorList>
            <person name="Ronneseth A."/>
            <person name="Castillo D."/>
            <person name="D'Alvise P."/>
            <person name="Tonnesen O."/>
            <person name="Haugland G."/>
            <person name="Grotkjaer T."/>
            <person name="Engell-Sorensen K."/>
            <person name="Norremark L."/>
            <person name="Bergh O."/>
            <person name="Wergeland H.I."/>
            <person name="Gram L."/>
        </authorList>
    </citation>
    <scope>NUCLEOTIDE SEQUENCE [LARGE SCALE GENOMIC DNA]</scope>
    <source>
        <strain evidence="4 5">90-11-286</strain>
    </source>
</reference>
<gene>
    <name evidence="1" type="ORF">DYL72_05805</name>
    <name evidence="2" type="ORF">EAY07_07895</name>
    <name evidence="3" type="ORF">ERJ77_08735</name>
    <name evidence="4" type="ORF">PL14_15090</name>
</gene>
<evidence type="ECO:0000313" key="5">
    <source>
        <dbReference type="Proteomes" id="UP000078309"/>
    </source>
</evidence>
<dbReference type="PROSITE" id="PS51257">
    <property type="entry name" value="PROKAR_LIPOPROTEIN"/>
    <property type="match status" value="1"/>
</dbReference>
<dbReference type="OMA" id="SGCWTER"/>
<dbReference type="Proteomes" id="UP000786185">
    <property type="component" value="Unassembled WGS sequence"/>
</dbReference>
<reference evidence="3 7" key="3">
    <citation type="journal article" date="2021" name="PeerJ">
        <title>Analysis of 44 Vibrio anguillarum genomes reveals high genetic diversity.</title>
        <authorList>
            <person name="Hansen M.J."/>
            <person name="Dalsgaard I."/>
        </authorList>
    </citation>
    <scope>NUCLEOTIDE SEQUENCE</scope>
    <source>
        <strain evidence="2 7">17-16730-2A</strain>
        <strain evidence="3">850617-1/1</strain>
    </source>
</reference>
<organism evidence="3 8">
    <name type="scientific">Vibrio anguillarum</name>
    <name type="common">Listonella anguillarum</name>
    <dbReference type="NCBI Taxonomy" id="55601"/>
    <lineage>
        <taxon>Bacteria</taxon>
        <taxon>Pseudomonadati</taxon>
        <taxon>Pseudomonadota</taxon>
        <taxon>Gammaproteobacteria</taxon>
        <taxon>Vibrionales</taxon>
        <taxon>Vibrionaceae</taxon>
        <taxon>Vibrio</taxon>
    </lineage>
</organism>
<dbReference type="InterPro" id="IPR007446">
    <property type="entry name" value="PilP"/>
</dbReference>
<evidence type="ECO:0000313" key="6">
    <source>
        <dbReference type="Proteomes" id="UP000256923"/>
    </source>
</evidence>
<dbReference type="Proteomes" id="UP000078309">
    <property type="component" value="Unassembled WGS sequence"/>
</dbReference>
<protein>
    <submittedName>
        <fullName evidence="3">Fimbrial protein</fullName>
    </submittedName>
    <submittedName>
        <fullName evidence="4">Pilus assembly protein PilP</fullName>
    </submittedName>
</protein>
<dbReference type="PIRSF" id="PIRSF016481">
    <property type="entry name" value="Pilus_assembly_PilP"/>
    <property type="match status" value="1"/>
</dbReference>
<dbReference type="EMBL" id="JAHGUI010000063">
    <property type="protein sequence ID" value="MBT2920000.1"/>
    <property type="molecule type" value="Genomic_DNA"/>
</dbReference>
<evidence type="ECO:0000313" key="8">
    <source>
        <dbReference type="Proteomes" id="UP000786185"/>
    </source>
</evidence>
<evidence type="ECO:0000313" key="7">
    <source>
        <dbReference type="Proteomes" id="UP000722957"/>
    </source>
</evidence>
<accession>A0A191W6U6</accession>
<dbReference type="Proteomes" id="UP000256923">
    <property type="component" value="Chromosome 1"/>
</dbReference>
<sequence length="173" mass="19203">MKNNNLLLMVLFSTSVLVGCKANQDSLKVYVEQVEGQARKEVSKLKPIIQFEVAHYAQHESREPFVLPKEAIVQNQPVVKADCWQPPARSKNGQLERYPLNQLRLKGVMSSGGAVSALVQTPQGKVVNVKAGQYLGLNHGKVTRVNSNYLLINETLPDGLGCWNQRNVKLALK</sequence>
<dbReference type="EMBL" id="RDOM01000013">
    <property type="protein sequence ID" value="MBF4271972.1"/>
    <property type="molecule type" value="Genomic_DNA"/>
</dbReference>
<dbReference type="Gene3D" id="2.30.30.830">
    <property type="match status" value="1"/>
</dbReference>
<proteinExistence type="predicted"/>
<dbReference type="Proteomes" id="UP000722957">
    <property type="component" value="Unassembled WGS sequence"/>
</dbReference>
<dbReference type="GeneID" id="83859120"/>
<dbReference type="EMBL" id="SCLC01000005">
    <property type="protein sequence ID" value="MBF4434593.1"/>
    <property type="molecule type" value="Genomic_DNA"/>
</dbReference>
<dbReference type="OrthoDB" id="5296580at2"/>